<feature type="domain" description="Formiminotransferase C-terminal subdomain" evidence="8">
    <location>
        <begin position="182"/>
        <end position="335"/>
    </location>
</feature>
<dbReference type="EC" id="2.1.2.5" evidence="3"/>
<organism evidence="10 11">
    <name type="scientific">Mucilaginibacter antarcticus</name>
    <dbReference type="NCBI Taxonomy" id="1855725"/>
    <lineage>
        <taxon>Bacteria</taxon>
        <taxon>Pseudomonadati</taxon>
        <taxon>Bacteroidota</taxon>
        <taxon>Sphingobacteriia</taxon>
        <taxon>Sphingobacteriales</taxon>
        <taxon>Sphingobacteriaceae</taxon>
        <taxon>Mucilaginibacter</taxon>
    </lineage>
</organism>
<evidence type="ECO:0000256" key="3">
    <source>
        <dbReference type="ARBA" id="ARBA00012252"/>
    </source>
</evidence>
<keyword evidence="11" id="KW-1185">Reference proteome</keyword>
<dbReference type="Proteomes" id="UP001597601">
    <property type="component" value="Unassembled WGS sequence"/>
</dbReference>
<evidence type="ECO:0000259" key="9">
    <source>
        <dbReference type="SMART" id="SM01222"/>
    </source>
</evidence>
<dbReference type="SMART" id="SM01222">
    <property type="entry name" value="FTCD_N"/>
    <property type="match status" value="1"/>
</dbReference>
<comment type="subcellular location">
    <subcellularLocation>
        <location evidence="1">Cytoplasm</location>
    </subcellularLocation>
</comment>
<name>A0ABW5XR49_9SPHI</name>
<evidence type="ECO:0000313" key="11">
    <source>
        <dbReference type="Proteomes" id="UP001597601"/>
    </source>
</evidence>
<dbReference type="EMBL" id="JBHUON010000015">
    <property type="protein sequence ID" value="MFD2865642.1"/>
    <property type="molecule type" value="Genomic_DNA"/>
</dbReference>
<dbReference type="GO" id="GO:0030409">
    <property type="term" value="F:glutamate formimidoyltransferase activity"/>
    <property type="evidence" value="ECO:0007669"/>
    <property type="project" value="UniProtKB-EC"/>
</dbReference>
<keyword evidence="5 10" id="KW-0808">Transferase</keyword>
<protein>
    <recommendedName>
        <fullName evidence="3">glutamate formimidoyltransferase</fullName>
        <ecNumber evidence="3">2.1.2.5</ecNumber>
    </recommendedName>
</protein>
<keyword evidence="6" id="KW-0369">Histidine metabolism</keyword>
<evidence type="ECO:0000259" key="8">
    <source>
        <dbReference type="SMART" id="SM01221"/>
    </source>
</evidence>
<dbReference type="InterPro" id="IPR013802">
    <property type="entry name" value="Formiminotransferase_C"/>
</dbReference>
<dbReference type="Pfam" id="PF07837">
    <property type="entry name" value="FTCD_N"/>
    <property type="match status" value="1"/>
</dbReference>
<dbReference type="InterPro" id="IPR004227">
    <property type="entry name" value="Formiminotransferase_cat"/>
</dbReference>
<evidence type="ECO:0000256" key="6">
    <source>
        <dbReference type="ARBA" id="ARBA00022808"/>
    </source>
</evidence>
<dbReference type="InterPro" id="IPR051623">
    <property type="entry name" value="FTCD"/>
</dbReference>
<evidence type="ECO:0000256" key="2">
    <source>
        <dbReference type="ARBA" id="ARBA00005082"/>
    </source>
</evidence>
<gene>
    <name evidence="10" type="primary">ftcD</name>
    <name evidence="10" type="ORF">ACFSYC_13155</name>
</gene>
<dbReference type="InterPro" id="IPR022384">
    <property type="entry name" value="FormiminoTrfase_cat_dom_sf"/>
</dbReference>
<dbReference type="RefSeq" id="WP_377128333.1">
    <property type="nucleotide sequence ID" value="NZ_JBHUON010000015.1"/>
</dbReference>
<comment type="caution">
    <text evidence="10">The sequence shown here is derived from an EMBL/GenBank/DDBJ whole genome shotgun (WGS) entry which is preliminary data.</text>
</comment>
<evidence type="ECO:0000256" key="7">
    <source>
        <dbReference type="ARBA" id="ARBA00022954"/>
    </source>
</evidence>
<comment type="pathway">
    <text evidence="2">Amino-acid degradation; L-histidine degradation into L-glutamate; L-glutamate from N-formimidoyl-L-glutamate (transferase route): step 1/1.</text>
</comment>
<evidence type="ECO:0000256" key="5">
    <source>
        <dbReference type="ARBA" id="ARBA00022679"/>
    </source>
</evidence>
<dbReference type="Pfam" id="PF02971">
    <property type="entry name" value="FTCD"/>
    <property type="match status" value="1"/>
</dbReference>
<reference evidence="11" key="1">
    <citation type="journal article" date="2019" name="Int. J. Syst. Evol. Microbiol.">
        <title>The Global Catalogue of Microorganisms (GCM) 10K type strain sequencing project: providing services to taxonomists for standard genome sequencing and annotation.</title>
        <authorList>
            <consortium name="The Broad Institute Genomics Platform"/>
            <consortium name="The Broad Institute Genome Sequencing Center for Infectious Disease"/>
            <person name="Wu L."/>
            <person name="Ma J."/>
        </authorList>
    </citation>
    <scope>NUCLEOTIDE SEQUENCE [LARGE SCALE GENOMIC DNA]</scope>
    <source>
        <strain evidence="11">KCTC 52232</strain>
    </source>
</reference>
<dbReference type="SUPFAM" id="SSF55116">
    <property type="entry name" value="Formiminotransferase domain of formiminotransferase-cyclodeaminase"/>
    <property type="match status" value="2"/>
</dbReference>
<accession>A0ABW5XR49</accession>
<feature type="domain" description="Formiminotransferase N-terminal subdomain" evidence="9">
    <location>
        <begin position="4"/>
        <end position="181"/>
    </location>
</feature>
<dbReference type="PANTHER" id="PTHR12234">
    <property type="entry name" value="FORMIMINOTRANSFERASE-CYCLODEAMINASE"/>
    <property type="match status" value="1"/>
</dbReference>
<evidence type="ECO:0000256" key="4">
    <source>
        <dbReference type="ARBA" id="ARBA00022490"/>
    </source>
</evidence>
<dbReference type="SMART" id="SM01221">
    <property type="entry name" value="FTCD"/>
    <property type="match status" value="1"/>
</dbReference>
<keyword evidence="4" id="KW-0963">Cytoplasm</keyword>
<dbReference type="Gene3D" id="3.30.70.670">
    <property type="entry name" value="Formiminotransferase, C-terminal subdomain"/>
    <property type="match status" value="1"/>
</dbReference>
<dbReference type="InterPro" id="IPR037070">
    <property type="entry name" value="Formiminotransferase_C_sf"/>
</dbReference>
<dbReference type="NCBIfam" id="TIGR02024">
    <property type="entry name" value="FtcD"/>
    <property type="match status" value="1"/>
</dbReference>
<dbReference type="PANTHER" id="PTHR12234:SF0">
    <property type="entry name" value="FORMIMIDOYLTRANSFERASE-CYCLODEAMINASE"/>
    <property type="match status" value="1"/>
</dbReference>
<evidence type="ECO:0000313" key="10">
    <source>
        <dbReference type="EMBL" id="MFD2865642.1"/>
    </source>
</evidence>
<dbReference type="Gene3D" id="3.30.990.10">
    <property type="entry name" value="Formiminotransferase, N-terminal subdomain"/>
    <property type="match status" value="1"/>
</dbReference>
<evidence type="ECO:0000256" key="1">
    <source>
        <dbReference type="ARBA" id="ARBA00004496"/>
    </source>
</evidence>
<sequence>MTNQIIECVPNFSEGVDREIISRITDEIALVDGVKLLNVDPGKDANRTVVTFAGEPAAVIEAAFSAIKMAGELIDMQTQKGTHPRMGATDVCPLIPVSNITLDETGEYALQLARKVGQELQIPVYLYEHSQTNAKRNNLAAIRAGEYEGFFKKIKLPAWQPDFGPAEMDAKRGATVIGARDFLIAYNINLNTSSVTVANEIAQQVRETGKIIIGENGKERIPGALKYVKAIGWYMEEYKKAQVSMNLTNIAVTPIHQVFDEVQAKADALGVKVTGSELIGMIPLKAMKDAGQYFLQKQGITYITSEEKLIAAAIEAMGLNELAPFNPRQRIIEYLI</sequence>
<dbReference type="InterPro" id="IPR012886">
    <property type="entry name" value="Formiminotransferase_N"/>
</dbReference>
<keyword evidence="7" id="KW-0290">Folate-binding</keyword>
<dbReference type="InterPro" id="IPR037064">
    <property type="entry name" value="Formiminotransferase_N_sf"/>
</dbReference>
<proteinExistence type="predicted"/>